<dbReference type="AlphaFoldDB" id="A0AAV2HI60"/>
<sequence length="257" mass="27440">MQQYKFYLAIALTSLFAVVSLDQCVEQRLCYCHLEDGSYIDVSPVGSSRFDLIDPNGVYKYSIEVCQTFNLSKDCENVFGCQYSSESGKYNVLGRSSPTFADKGTMKIQIGSSITYINLECTSGVDILSFSDSFPGISPFNFTLQTKYACPQYKTSTANPQNVTSTSTNPSRVTSSAQTAVTTTASGTTTRSRSSSTPAGTTKITPSSPTTSDATHSSRTTTMNLPSTTHNGKGRSPSSIGAIILSMAASALSFSVC</sequence>
<dbReference type="SUPFAM" id="SSF50911">
    <property type="entry name" value="Mannose 6-phosphate receptor domain"/>
    <property type="match status" value="1"/>
</dbReference>
<evidence type="ECO:0000256" key="1">
    <source>
        <dbReference type="SAM" id="MobiDB-lite"/>
    </source>
</evidence>
<dbReference type="Proteomes" id="UP001497497">
    <property type="component" value="Unassembled WGS sequence"/>
</dbReference>
<proteinExistence type="predicted"/>
<name>A0AAV2HI60_LYMST</name>
<dbReference type="EMBL" id="CAXITT010000149">
    <property type="protein sequence ID" value="CAL1533658.1"/>
    <property type="molecule type" value="Genomic_DNA"/>
</dbReference>
<dbReference type="InterPro" id="IPR009011">
    <property type="entry name" value="Man6P_isomerase_rcpt-bd_dom_sf"/>
</dbReference>
<gene>
    <name evidence="3" type="ORF">GSLYS_00007618001</name>
</gene>
<keyword evidence="2" id="KW-0732">Signal</keyword>
<keyword evidence="4" id="KW-1185">Reference proteome</keyword>
<accession>A0AAV2HI60</accession>
<protein>
    <submittedName>
        <fullName evidence="3">Uncharacterized protein</fullName>
    </submittedName>
</protein>
<feature type="region of interest" description="Disordered" evidence="1">
    <location>
        <begin position="155"/>
        <end position="236"/>
    </location>
</feature>
<feature type="compositionally biased region" description="Polar residues" evidence="1">
    <location>
        <begin position="155"/>
        <end position="170"/>
    </location>
</feature>
<organism evidence="3 4">
    <name type="scientific">Lymnaea stagnalis</name>
    <name type="common">Great pond snail</name>
    <name type="synonym">Helix stagnalis</name>
    <dbReference type="NCBI Taxonomy" id="6523"/>
    <lineage>
        <taxon>Eukaryota</taxon>
        <taxon>Metazoa</taxon>
        <taxon>Spiralia</taxon>
        <taxon>Lophotrochozoa</taxon>
        <taxon>Mollusca</taxon>
        <taxon>Gastropoda</taxon>
        <taxon>Heterobranchia</taxon>
        <taxon>Euthyneura</taxon>
        <taxon>Panpulmonata</taxon>
        <taxon>Hygrophila</taxon>
        <taxon>Lymnaeoidea</taxon>
        <taxon>Lymnaeidae</taxon>
        <taxon>Lymnaea</taxon>
    </lineage>
</organism>
<feature type="compositionally biased region" description="Low complexity" evidence="1">
    <location>
        <begin position="171"/>
        <end position="212"/>
    </location>
</feature>
<comment type="caution">
    <text evidence="3">The sequence shown here is derived from an EMBL/GenBank/DDBJ whole genome shotgun (WGS) entry which is preliminary data.</text>
</comment>
<evidence type="ECO:0000256" key="2">
    <source>
        <dbReference type="SAM" id="SignalP"/>
    </source>
</evidence>
<dbReference type="Gene3D" id="2.70.130.10">
    <property type="entry name" value="Mannose-6-phosphate receptor binding domain"/>
    <property type="match status" value="1"/>
</dbReference>
<evidence type="ECO:0000313" key="3">
    <source>
        <dbReference type="EMBL" id="CAL1533658.1"/>
    </source>
</evidence>
<feature type="chain" id="PRO_5043931870" evidence="2">
    <location>
        <begin position="22"/>
        <end position="257"/>
    </location>
</feature>
<evidence type="ECO:0000313" key="4">
    <source>
        <dbReference type="Proteomes" id="UP001497497"/>
    </source>
</evidence>
<reference evidence="3 4" key="1">
    <citation type="submission" date="2024-04" db="EMBL/GenBank/DDBJ databases">
        <authorList>
            <consortium name="Genoscope - CEA"/>
            <person name="William W."/>
        </authorList>
    </citation>
    <scope>NUCLEOTIDE SEQUENCE [LARGE SCALE GENOMIC DNA]</scope>
</reference>
<feature type="compositionally biased region" description="Polar residues" evidence="1">
    <location>
        <begin position="213"/>
        <end position="231"/>
    </location>
</feature>
<feature type="signal peptide" evidence="2">
    <location>
        <begin position="1"/>
        <end position="21"/>
    </location>
</feature>